<protein>
    <recommendedName>
        <fullName evidence="2">RRM domain-containing protein</fullName>
    </recommendedName>
</protein>
<dbReference type="EMBL" id="JAVEPI010000004">
    <property type="protein sequence ID" value="KAK1441972.1"/>
    <property type="molecule type" value="Genomic_DNA"/>
</dbReference>
<dbReference type="AlphaFoldDB" id="A0AAD8LPH1"/>
<dbReference type="InterPro" id="IPR000504">
    <property type="entry name" value="RRM_dom"/>
</dbReference>
<accession>A0AAD8LPH1</accession>
<keyword evidence="1" id="KW-0694">RNA-binding</keyword>
<dbReference type="PROSITE" id="PS50102">
    <property type="entry name" value="RRM"/>
    <property type="match status" value="1"/>
</dbReference>
<gene>
    <name evidence="3" type="ORF">BgAZ_400020</name>
</gene>
<dbReference type="SUPFAM" id="SSF54928">
    <property type="entry name" value="RNA-binding domain, RBD"/>
    <property type="match status" value="1"/>
</dbReference>
<evidence type="ECO:0000313" key="3">
    <source>
        <dbReference type="EMBL" id="KAK1441972.1"/>
    </source>
</evidence>
<keyword evidence="4" id="KW-1185">Reference proteome</keyword>
<dbReference type="Gene3D" id="3.30.70.330">
    <property type="match status" value="1"/>
</dbReference>
<dbReference type="SMART" id="SM00360">
    <property type="entry name" value="RRM"/>
    <property type="match status" value="1"/>
</dbReference>
<dbReference type="Proteomes" id="UP001230268">
    <property type="component" value="Unassembled WGS sequence"/>
</dbReference>
<name>A0AAD8LPH1_BABGI</name>
<proteinExistence type="predicted"/>
<sequence length="191" mass="22099">MFYDNPSQFFNPSIRCLELGIQFRTKLGKRHHGTSSMREIRRNHVQELTNERCKLAKGDNKVIEDAKMLFVSNVDPQITQDALDYLIHYIHGPLTSSTKLVKDRYTRRHRGYGYIRFSTPEIATRTLLSLNGARLGNRQITLSEVLTSLYQRRKMPSILQAAKRIIQKVHSKPPDEGGVDKYEVAFLPIDR</sequence>
<dbReference type="InterPro" id="IPR012677">
    <property type="entry name" value="Nucleotide-bd_a/b_plait_sf"/>
</dbReference>
<evidence type="ECO:0000259" key="2">
    <source>
        <dbReference type="PROSITE" id="PS50102"/>
    </source>
</evidence>
<feature type="domain" description="RRM" evidence="2">
    <location>
        <begin position="67"/>
        <end position="147"/>
    </location>
</feature>
<dbReference type="CDD" id="cd00590">
    <property type="entry name" value="RRM_SF"/>
    <property type="match status" value="1"/>
</dbReference>
<dbReference type="InterPro" id="IPR035979">
    <property type="entry name" value="RBD_domain_sf"/>
</dbReference>
<evidence type="ECO:0000313" key="4">
    <source>
        <dbReference type="Proteomes" id="UP001230268"/>
    </source>
</evidence>
<comment type="caution">
    <text evidence="3">The sequence shown here is derived from an EMBL/GenBank/DDBJ whole genome shotgun (WGS) entry which is preliminary data.</text>
</comment>
<reference evidence="3" key="1">
    <citation type="submission" date="2023-08" db="EMBL/GenBank/DDBJ databases">
        <title>Draft sequence of the Babesia gibsoni genome.</title>
        <authorList>
            <person name="Yamagishi J.Y."/>
            <person name="Xuan X.X."/>
        </authorList>
    </citation>
    <scope>NUCLEOTIDE SEQUENCE</scope>
    <source>
        <strain evidence="3">Azabu</strain>
    </source>
</reference>
<dbReference type="Pfam" id="PF00076">
    <property type="entry name" value="RRM_1"/>
    <property type="match status" value="1"/>
</dbReference>
<organism evidence="3 4">
    <name type="scientific">Babesia gibsoni</name>
    <dbReference type="NCBI Taxonomy" id="33632"/>
    <lineage>
        <taxon>Eukaryota</taxon>
        <taxon>Sar</taxon>
        <taxon>Alveolata</taxon>
        <taxon>Apicomplexa</taxon>
        <taxon>Aconoidasida</taxon>
        <taxon>Piroplasmida</taxon>
        <taxon>Babesiidae</taxon>
        <taxon>Babesia</taxon>
    </lineage>
</organism>
<evidence type="ECO:0000256" key="1">
    <source>
        <dbReference type="PROSITE-ProRule" id="PRU00176"/>
    </source>
</evidence>
<dbReference type="GO" id="GO:0003723">
    <property type="term" value="F:RNA binding"/>
    <property type="evidence" value="ECO:0007669"/>
    <property type="project" value="UniProtKB-UniRule"/>
</dbReference>